<keyword evidence="1" id="KW-0597">Phosphoprotein</keyword>
<dbReference type="RefSeq" id="WP_011448409.1">
    <property type="nucleotide sequence ID" value="NC_007796.1"/>
</dbReference>
<dbReference type="STRING" id="323259.Mhun_1403"/>
<dbReference type="PANTHER" id="PTHR33397">
    <property type="entry name" value="UPF0331 PROTEIN YUTE"/>
    <property type="match status" value="1"/>
</dbReference>
<keyword evidence="2" id="KW-1277">Toxin-antitoxin system</keyword>
<keyword evidence="4" id="KW-0378">Hydrolase</keyword>
<keyword evidence="7" id="KW-1185">Reference proteome</keyword>
<keyword evidence="3" id="KW-0540">Nuclease</keyword>
<dbReference type="AlphaFoldDB" id="Q2FKV2"/>
<accession>Q2FKV2</accession>
<name>Q2FKV2_METHJ</name>
<dbReference type="eggNOG" id="arCOG02108">
    <property type="taxonomic scope" value="Archaea"/>
</dbReference>
<dbReference type="HOGENOM" id="CLU_142825_1_0_2"/>
<dbReference type="GO" id="GO:0016787">
    <property type="term" value="F:hydrolase activity"/>
    <property type="evidence" value="ECO:0007669"/>
    <property type="project" value="UniProtKB-KW"/>
</dbReference>
<sequence>MIHTHPIRSEKIRFLLSEIDLSLSIIQDNLPVTDDYDEFINLGLLKDGLYKRLEYILQSIFDICAILNRDLKLGVPMNDDDIIGNLVKSGYLDPEMGELLKDMKGLRNILVHQYGKINDVLVFDVLKTQLNDISAISEHLNRIISTNHS</sequence>
<dbReference type="InterPro" id="IPR052379">
    <property type="entry name" value="Type_VII_TA_RNase"/>
</dbReference>
<evidence type="ECO:0000256" key="3">
    <source>
        <dbReference type="ARBA" id="ARBA00022722"/>
    </source>
</evidence>
<dbReference type="GO" id="GO:0004540">
    <property type="term" value="F:RNA nuclease activity"/>
    <property type="evidence" value="ECO:0007669"/>
    <property type="project" value="InterPro"/>
</dbReference>
<organism evidence="6 7">
    <name type="scientific">Methanospirillum hungatei JF-1 (strain ATCC 27890 / DSM 864 / NBRC 100397 / JF-1)</name>
    <dbReference type="NCBI Taxonomy" id="323259"/>
    <lineage>
        <taxon>Archaea</taxon>
        <taxon>Methanobacteriati</taxon>
        <taxon>Methanobacteriota</taxon>
        <taxon>Stenosarchaea group</taxon>
        <taxon>Methanomicrobia</taxon>
        <taxon>Methanomicrobiales</taxon>
        <taxon>Methanospirillaceae</taxon>
        <taxon>Methanospirillum</taxon>
    </lineage>
</organism>
<dbReference type="NCBIfam" id="NF047751">
    <property type="entry name" value="HepT_toxin"/>
    <property type="match status" value="1"/>
</dbReference>
<dbReference type="OrthoDB" id="147728at2157"/>
<dbReference type="InterPro" id="IPR037038">
    <property type="entry name" value="HepT-like_sf"/>
</dbReference>
<gene>
    <name evidence="6" type="ordered locus">Mhun_1403</name>
</gene>
<reference evidence="7" key="1">
    <citation type="journal article" date="2016" name="Stand. Genomic Sci.">
        <title>Complete genome sequence of Methanospirillum hungatei type strain JF1.</title>
        <authorList>
            <person name="Gunsalus R.P."/>
            <person name="Cook L.E."/>
            <person name="Crable B."/>
            <person name="Rohlin L."/>
            <person name="McDonald E."/>
            <person name="Mouttaki H."/>
            <person name="Sieber J.R."/>
            <person name="Poweleit N."/>
            <person name="Zhou H."/>
            <person name="Lapidus A.L."/>
            <person name="Daligault H.E."/>
            <person name="Land M."/>
            <person name="Gilna P."/>
            <person name="Ivanova N."/>
            <person name="Kyrpides N."/>
            <person name="Culley D.E."/>
            <person name="McInerney M.J."/>
        </authorList>
    </citation>
    <scope>NUCLEOTIDE SEQUENCE [LARGE SCALE GENOMIC DNA]</scope>
    <source>
        <strain evidence="7">ATCC 27890 / DSM 864 / NBRC 100397 / JF-1</strain>
    </source>
</reference>
<evidence type="ECO:0000256" key="4">
    <source>
        <dbReference type="ARBA" id="ARBA00022801"/>
    </source>
</evidence>
<dbReference type="InterPro" id="IPR008201">
    <property type="entry name" value="HepT-like"/>
</dbReference>
<dbReference type="EnsemblBacteria" id="ABD41140">
    <property type="protein sequence ID" value="ABD41140"/>
    <property type="gene ID" value="Mhun_1403"/>
</dbReference>
<proteinExistence type="inferred from homology"/>
<comment type="similarity">
    <text evidence="5">Belongs to the HepT RNase toxin family.</text>
</comment>
<evidence type="ECO:0000313" key="7">
    <source>
        <dbReference type="Proteomes" id="UP000001941"/>
    </source>
</evidence>
<dbReference type="Gene3D" id="1.20.120.580">
    <property type="entry name" value="bsu32300-like"/>
    <property type="match status" value="1"/>
</dbReference>
<dbReference type="Proteomes" id="UP000001941">
    <property type="component" value="Chromosome"/>
</dbReference>
<dbReference type="PANTHER" id="PTHR33397:SF5">
    <property type="entry name" value="RNASE YUTE-RELATED"/>
    <property type="match status" value="1"/>
</dbReference>
<dbReference type="KEGG" id="mhu:Mhun_1403"/>
<evidence type="ECO:0008006" key="8">
    <source>
        <dbReference type="Google" id="ProtNLM"/>
    </source>
</evidence>
<evidence type="ECO:0000256" key="5">
    <source>
        <dbReference type="ARBA" id="ARBA00024207"/>
    </source>
</evidence>
<protein>
    <recommendedName>
        <fullName evidence="8">DUF86 domain-containing protein</fullName>
    </recommendedName>
</protein>
<evidence type="ECO:0000256" key="2">
    <source>
        <dbReference type="ARBA" id="ARBA00022649"/>
    </source>
</evidence>
<dbReference type="GO" id="GO:0110001">
    <property type="term" value="C:toxin-antitoxin complex"/>
    <property type="evidence" value="ECO:0007669"/>
    <property type="project" value="InterPro"/>
</dbReference>
<evidence type="ECO:0000313" key="6">
    <source>
        <dbReference type="EMBL" id="ABD41140.1"/>
    </source>
</evidence>
<evidence type="ECO:0000256" key="1">
    <source>
        <dbReference type="ARBA" id="ARBA00022553"/>
    </source>
</evidence>
<dbReference type="GeneID" id="3923757"/>
<dbReference type="InParanoid" id="Q2FKV2"/>
<dbReference type="Pfam" id="PF01934">
    <property type="entry name" value="HepT-like"/>
    <property type="match status" value="1"/>
</dbReference>
<dbReference type="EMBL" id="CP000254">
    <property type="protein sequence ID" value="ABD41140.1"/>
    <property type="molecule type" value="Genomic_DNA"/>
</dbReference>